<sequence>MINVNKKSSTQQLDEVKQGDIIKDETGKIGEVENIEVISRKNETQYYYKIKNDGTVLVIK</sequence>
<evidence type="ECO:0000313" key="1">
    <source>
        <dbReference type="EMBL" id="GGE46466.1"/>
    </source>
</evidence>
<dbReference type="EMBL" id="BMJO01000002">
    <property type="protein sequence ID" value="GGE46466.1"/>
    <property type="molecule type" value="Genomic_DNA"/>
</dbReference>
<dbReference type="AlphaFoldDB" id="A0A4R2HC68"/>
<reference evidence="4" key="2">
    <citation type="journal article" date="2019" name="Int. J. Syst. Evol. Microbiol.">
        <title>The Global Catalogue of Microorganisms (GCM) 10K type strain sequencing project: providing services to taxonomists for standard genome sequencing and annotation.</title>
        <authorList>
            <consortium name="The Broad Institute Genomics Platform"/>
            <consortium name="The Broad Institute Genome Sequencing Center for Infectious Disease"/>
            <person name="Wu L."/>
            <person name="Ma J."/>
        </authorList>
    </citation>
    <scope>NUCLEOTIDE SEQUENCE [LARGE SCALE GENOMIC DNA]</scope>
    <source>
        <strain evidence="4">CGMCC 1.15644</strain>
    </source>
</reference>
<comment type="caution">
    <text evidence="2">The sequence shown here is derived from an EMBL/GenBank/DDBJ whole genome shotgun (WGS) entry which is preliminary data.</text>
</comment>
<dbReference type="EMBL" id="SLWO01000004">
    <property type="protein sequence ID" value="TCO25318.1"/>
    <property type="molecule type" value="Genomic_DNA"/>
</dbReference>
<reference evidence="1" key="4">
    <citation type="submission" date="2024-05" db="EMBL/GenBank/DDBJ databases">
        <authorList>
            <person name="Sun Q."/>
            <person name="Zhou Y."/>
        </authorList>
    </citation>
    <scope>NUCLEOTIDE SEQUENCE</scope>
    <source>
        <strain evidence="1">CGMCC 1.15644</strain>
    </source>
</reference>
<evidence type="ECO:0000313" key="2">
    <source>
        <dbReference type="EMBL" id="TCO25318.1"/>
    </source>
</evidence>
<accession>A0A4R2HC68</accession>
<dbReference type="OrthoDB" id="772974at2"/>
<evidence type="ECO:0000313" key="4">
    <source>
        <dbReference type="Proteomes" id="UP000622648"/>
    </source>
</evidence>
<protein>
    <submittedName>
        <fullName evidence="2">Uncharacterized protein</fullName>
    </submittedName>
</protein>
<gene>
    <name evidence="2" type="ORF">EV200_104355</name>
    <name evidence="1" type="ORF">GCM10011413_10670</name>
</gene>
<reference evidence="1" key="1">
    <citation type="journal article" date="2014" name="Int. J. Syst. Evol. Microbiol.">
        <title>Complete genome of a new Firmicutes species belonging to the dominant human colonic microbiota ('Ruminococcus bicirculans') reveals two chromosomes and a selective capacity to utilize plant glucans.</title>
        <authorList>
            <consortium name="NISC Comparative Sequencing Program"/>
            <person name="Wegmann U."/>
            <person name="Louis P."/>
            <person name="Goesmann A."/>
            <person name="Henrissat B."/>
            <person name="Duncan S.H."/>
            <person name="Flint H.J."/>
        </authorList>
    </citation>
    <scope>NUCLEOTIDE SEQUENCE</scope>
    <source>
        <strain evidence="1">CGMCC 1.15644</strain>
    </source>
</reference>
<dbReference type="Proteomes" id="UP000622648">
    <property type="component" value="Unassembled WGS sequence"/>
</dbReference>
<keyword evidence="4" id="KW-1185">Reference proteome</keyword>
<dbReference type="RefSeq" id="WP_132532948.1">
    <property type="nucleotide sequence ID" value="NZ_BMJO01000002.1"/>
</dbReference>
<proteinExistence type="predicted"/>
<dbReference type="Proteomes" id="UP000295684">
    <property type="component" value="Unassembled WGS sequence"/>
</dbReference>
<reference evidence="2 3" key="3">
    <citation type="submission" date="2019-03" db="EMBL/GenBank/DDBJ databases">
        <title>Genomic Encyclopedia of Type Strains, Phase IV (KMG-IV): sequencing the most valuable type-strain genomes for metagenomic binning, comparative biology and taxonomic classification.</title>
        <authorList>
            <person name="Goeker M."/>
        </authorList>
    </citation>
    <scope>NUCLEOTIDE SEQUENCE [LARGE SCALE GENOMIC DNA]</scope>
    <source>
        <strain evidence="2 3">DSM 103236</strain>
    </source>
</reference>
<organism evidence="2 3">
    <name type="scientific">Pedobacter psychrotolerans</name>
    <dbReference type="NCBI Taxonomy" id="1843235"/>
    <lineage>
        <taxon>Bacteria</taxon>
        <taxon>Pseudomonadati</taxon>
        <taxon>Bacteroidota</taxon>
        <taxon>Sphingobacteriia</taxon>
        <taxon>Sphingobacteriales</taxon>
        <taxon>Sphingobacteriaceae</taxon>
        <taxon>Pedobacter</taxon>
    </lineage>
</organism>
<evidence type="ECO:0000313" key="3">
    <source>
        <dbReference type="Proteomes" id="UP000295684"/>
    </source>
</evidence>
<name>A0A4R2HC68_9SPHI</name>